<dbReference type="CDD" id="cd03709">
    <property type="entry name" value="lepA_C"/>
    <property type="match status" value="1"/>
</dbReference>
<comment type="similarity">
    <text evidence="1 12">Belongs to the TRAFAC class translation factor GTPase superfamily. Classic translation factor GTPase family. LepA subfamily.</text>
</comment>
<dbReference type="STRING" id="1117943.SFHH103_03839"/>
<dbReference type="PROSITE" id="PS51722">
    <property type="entry name" value="G_TR_2"/>
    <property type="match status" value="1"/>
</dbReference>
<evidence type="ECO:0000256" key="13">
    <source>
        <dbReference type="SAM" id="MobiDB-lite"/>
    </source>
</evidence>
<dbReference type="Gene3D" id="3.30.70.870">
    <property type="entry name" value="Elongation Factor G (Translational Gtpase), domain 3"/>
    <property type="match status" value="1"/>
</dbReference>
<dbReference type="GO" id="GO:0005886">
    <property type="term" value="C:plasma membrane"/>
    <property type="evidence" value="ECO:0007669"/>
    <property type="project" value="UniProtKB-SubCell"/>
</dbReference>
<evidence type="ECO:0000256" key="5">
    <source>
        <dbReference type="ARBA" id="ARBA00022917"/>
    </source>
</evidence>
<keyword evidence="6 12" id="KW-0342">GTP-binding</keyword>
<dbReference type="InterPro" id="IPR035647">
    <property type="entry name" value="EFG_III/V"/>
</dbReference>
<dbReference type="SUPFAM" id="SSF54980">
    <property type="entry name" value="EF-G C-terminal domain-like"/>
    <property type="match status" value="2"/>
</dbReference>
<dbReference type="GO" id="GO:0043022">
    <property type="term" value="F:ribosome binding"/>
    <property type="evidence" value="ECO:0007669"/>
    <property type="project" value="UniProtKB-UniRule"/>
</dbReference>
<evidence type="ECO:0000256" key="7">
    <source>
        <dbReference type="ARBA" id="ARBA00023136"/>
    </source>
</evidence>
<feature type="binding site" evidence="12">
    <location>
        <begin position="208"/>
        <end position="211"/>
    </location>
    <ligand>
        <name>GTP</name>
        <dbReference type="ChEBI" id="CHEBI:37565"/>
    </ligand>
</feature>
<dbReference type="InterPro" id="IPR004161">
    <property type="entry name" value="EFTu-like_2"/>
</dbReference>
<keyword evidence="7 12" id="KW-0472">Membrane</keyword>
<evidence type="ECO:0000313" key="16">
    <source>
        <dbReference type="Proteomes" id="UP000007735"/>
    </source>
</evidence>
<evidence type="ECO:0000259" key="14">
    <source>
        <dbReference type="PROSITE" id="PS51722"/>
    </source>
</evidence>
<accession>G9A620</accession>
<feature type="domain" description="Tr-type G" evidence="14">
    <location>
        <begin position="79"/>
        <end position="261"/>
    </location>
</feature>
<comment type="catalytic activity">
    <reaction evidence="8 12">
        <text>GTP + H2O = GDP + phosphate + H(+)</text>
        <dbReference type="Rhea" id="RHEA:19669"/>
        <dbReference type="ChEBI" id="CHEBI:15377"/>
        <dbReference type="ChEBI" id="CHEBI:15378"/>
        <dbReference type="ChEBI" id="CHEBI:37565"/>
        <dbReference type="ChEBI" id="CHEBI:43474"/>
        <dbReference type="ChEBI" id="CHEBI:58189"/>
        <dbReference type="EC" id="3.6.5.n1"/>
    </reaction>
</comment>
<dbReference type="PANTHER" id="PTHR43512:SF4">
    <property type="entry name" value="TRANSLATION FACTOR GUF1 HOMOLOG, CHLOROPLASTIC"/>
    <property type="match status" value="1"/>
</dbReference>
<evidence type="ECO:0000256" key="4">
    <source>
        <dbReference type="ARBA" id="ARBA00022801"/>
    </source>
</evidence>
<gene>
    <name evidence="12 15" type="primary">lepA</name>
    <name evidence="15" type="ordered locus">SFHH103_03839</name>
</gene>
<dbReference type="GO" id="GO:0045727">
    <property type="term" value="P:positive regulation of translation"/>
    <property type="evidence" value="ECO:0007669"/>
    <property type="project" value="UniProtKB-UniRule"/>
</dbReference>
<dbReference type="FunFam" id="3.30.70.870:FF:000004">
    <property type="entry name" value="Translation factor GUF1, mitochondrial"/>
    <property type="match status" value="1"/>
</dbReference>
<dbReference type="InterPro" id="IPR013842">
    <property type="entry name" value="LepA_CTD"/>
</dbReference>
<evidence type="ECO:0000313" key="15">
    <source>
        <dbReference type="EMBL" id="CCE98330.1"/>
    </source>
</evidence>
<dbReference type="FunFam" id="3.30.70.240:FF:000007">
    <property type="entry name" value="Translation factor GUF1, mitochondrial"/>
    <property type="match status" value="1"/>
</dbReference>
<comment type="function">
    <text evidence="9 12">Required for accurate and efficient protein synthesis under certain stress conditions. May act as a fidelity factor of the translation reaction, by catalyzing a one-codon backward translocation of tRNAs on improperly translocated ribosomes. Back-translocation proceeds from a post-translocation (POST) complex to a pre-translocation (PRE) complex, thus giving elongation factor G a second chance to translocate the tRNAs correctly. Binds to ribosomes in a GTP-dependent manner.</text>
</comment>
<comment type="similarity">
    <text evidence="10">Belongs to the GTP-binding elongation factor family. LepA subfamily.</text>
</comment>
<dbReference type="EMBL" id="HE616890">
    <property type="protein sequence ID" value="CCE98330.1"/>
    <property type="molecule type" value="Genomic_DNA"/>
</dbReference>
<dbReference type="Gene3D" id="2.40.30.10">
    <property type="entry name" value="Translation factors"/>
    <property type="match status" value="1"/>
</dbReference>
<dbReference type="InterPro" id="IPR000795">
    <property type="entry name" value="T_Tr_GTP-bd_dom"/>
</dbReference>
<dbReference type="HOGENOM" id="CLU_009995_3_3_5"/>
<evidence type="ECO:0000256" key="9">
    <source>
        <dbReference type="ARBA" id="ARBA00057626"/>
    </source>
</evidence>
<dbReference type="FunFam" id="2.40.30.10:FF:000015">
    <property type="entry name" value="Translation factor GUF1, mitochondrial"/>
    <property type="match status" value="1"/>
</dbReference>
<evidence type="ECO:0000256" key="1">
    <source>
        <dbReference type="ARBA" id="ARBA00005454"/>
    </source>
</evidence>
<dbReference type="FunFam" id="3.40.50.300:FF:000078">
    <property type="entry name" value="Elongation factor 4"/>
    <property type="match status" value="1"/>
</dbReference>
<organism evidence="15 16">
    <name type="scientific">Sinorhizobium fredii (strain HH103)</name>
    <dbReference type="NCBI Taxonomy" id="1117943"/>
    <lineage>
        <taxon>Bacteria</taxon>
        <taxon>Pseudomonadati</taxon>
        <taxon>Pseudomonadota</taxon>
        <taxon>Alphaproteobacteria</taxon>
        <taxon>Hyphomicrobiales</taxon>
        <taxon>Rhizobiaceae</taxon>
        <taxon>Sinorhizobium/Ensifer group</taxon>
        <taxon>Sinorhizobium</taxon>
    </lineage>
</organism>
<dbReference type="Gene3D" id="3.30.70.240">
    <property type="match status" value="1"/>
</dbReference>
<dbReference type="CDD" id="cd03699">
    <property type="entry name" value="EF4_II"/>
    <property type="match status" value="1"/>
</dbReference>
<feature type="binding site" evidence="12">
    <location>
        <begin position="91"/>
        <end position="96"/>
    </location>
    <ligand>
        <name>GTP</name>
        <dbReference type="ChEBI" id="CHEBI:37565"/>
    </ligand>
</feature>
<dbReference type="InterPro" id="IPR006297">
    <property type="entry name" value="EF-4"/>
</dbReference>
<reference evidence="15 16" key="1">
    <citation type="journal article" date="2012" name="J. Bacteriol.">
        <title>Genome sequence of the soybean symbiont Sinorhizobium fredii HH103.</title>
        <authorList>
            <person name="Weidner S."/>
            <person name="Becker A."/>
            <person name="Bonilla I."/>
            <person name="Jaenicke S."/>
            <person name="Lloret J."/>
            <person name="Margaret I."/>
            <person name="Puhler A."/>
            <person name="Ruiz-Sainz J.E."/>
            <person name="Schneiker-Bekel S."/>
            <person name="Szczepanowski R."/>
            <person name="Vinardell J.M."/>
            <person name="Zehner S."/>
            <person name="Gottfert M."/>
        </authorList>
    </citation>
    <scope>NUCLEOTIDE SEQUENCE [LARGE SCALE GENOMIC DNA]</scope>
    <source>
        <strain evidence="15 16">HH103</strain>
    </source>
</reference>
<dbReference type="CDD" id="cd01890">
    <property type="entry name" value="LepA"/>
    <property type="match status" value="1"/>
</dbReference>
<comment type="subcellular location">
    <subcellularLocation>
        <location evidence="12">Cell inner membrane</location>
        <topology evidence="12">Peripheral membrane protein</topology>
        <orientation evidence="12">Cytoplasmic side</orientation>
    </subcellularLocation>
</comment>
<dbReference type="GO" id="GO:0003924">
    <property type="term" value="F:GTPase activity"/>
    <property type="evidence" value="ECO:0007669"/>
    <property type="project" value="UniProtKB-UniRule"/>
</dbReference>
<dbReference type="NCBIfam" id="TIGR00231">
    <property type="entry name" value="small_GTP"/>
    <property type="match status" value="1"/>
</dbReference>
<evidence type="ECO:0000256" key="12">
    <source>
        <dbReference type="HAMAP-Rule" id="MF_00071"/>
    </source>
</evidence>
<dbReference type="Pfam" id="PF00679">
    <property type="entry name" value="EFG_C"/>
    <property type="match status" value="1"/>
</dbReference>
<dbReference type="GO" id="GO:0005525">
    <property type="term" value="F:GTP binding"/>
    <property type="evidence" value="ECO:0007669"/>
    <property type="project" value="UniProtKB-UniRule"/>
</dbReference>
<dbReference type="InterPro" id="IPR005225">
    <property type="entry name" value="Small_GTP-bd"/>
</dbReference>
<dbReference type="eggNOG" id="COG0481">
    <property type="taxonomic scope" value="Bacteria"/>
</dbReference>
<dbReference type="KEGG" id="sfh:SFHH103_03839"/>
<dbReference type="Gene3D" id="3.40.50.300">
    <property type="entry name" value="P-loop containing nucleotide triphosphate hydrolases"/>
    <property type="match status" value="1"/>
</dbReference>
<dbReference type="GO" id="GO:0003746">
    <property type="term" value="F:translation elongation factor activity"/>
    <property type="evidence" value="ECO:0007669"/>
    <property type="project" value="UniProtKB-UniRule"/>
</dbReference>
<protein>
    <recommendedName>
        <fullName evidence="11 12">Elongation factor 4</fullName>
        <shortName evidence="12">EF-4</shortName>
        <ecNumber evidence="11 12">3.6.5.n1</ecNumber>
    </recommendedName>
    <alternativeName>
        <fullName evidence="12">Ribosomal back-translocase LepA</fullName>
    </alternativeName>
</protein>
<dbReference type="InterPro" id="IPR038363">
    <property type="entry name" value="LepA_C_sf"/>
</dbReference>
<evidence type="ECO:0000256" key="10">
    <source>
        <dbReference type="ARBA" id="ARBA00061052"/>
    </source>
</evidence>
<proteinExistence type="inferred from homology"/>
<dbReference type="HAMAP" id="MF_00071">
    <property type="entry name" value="LepA"/>
    <property type="match status" value="1"/>
</dbReference>
<keyword evidence="2 12" id="KW-1003">Cell membrane</keyword>
<dbReference type="InterPro" id="IPR035654">
    <property type="entry name" value="LepA_IV"/>
</dbReference>
<dbReference type="SUPFAM" id="SSF52540">
    <property type="entry name" value="P-loop containing nucleoside triphosphate hydrolases"/>
    <property type="match status" value="1"/>
</dbReference>
<dbReference type="Pfam" id="PF03144">
    <property type="entry name" value="GTP_EFTU_D2"/>
    <property type="match status" value="1"/>
</dbReference>
<dbReference type="InterPro" id="IPR031157">
    <property type="entry name" value="G_TR_CS"/>
</dbReference>
<keyword evidence="4 12" id="KW-0378">Hydrolase</keyword>
<dbReference type="Pfam" id="PF00009">
    <property type="entry name" value="GTP_EFTU"/>
    <property type="match status" value="1"/>
</dbReference>
<dbReference type="EC" id="3.6.5.n1" evidence="11 12"/>
<dbReference type="FunFam" id="3.30.70.2570:FF:000001">
    <property type="entry name" value="Translation factor GUF1, mitochondrial"/>
    <property type="match status" value="1"/>
</dbReference>
<dbReference type="Pfam" id="PF06421">
    <property type="entry name" value="LepA_C"/>
    <property type="match status" value="1"/>
</dbReference>
<dbReference type="CDD" id="cd16260">
    <property type="entry name" value="EF4_III"/>
    <property type="match status" value="1"/>
</dbReference>
<dbReference type="InterPro" id="IPR000640">
    <property type="entry name" value="EFG_V-like"/>
</dbReference>
<dbReference type="NCBIfam" id="TIGR01393">
    <property type="entry name" value="lepA"/>
    <property type="match status" value="1"/>
</dbReference>
<dbReference type="AlphaFoldDB" id="G9A620"/>
<dbReference type="Gene3D" id="3.30.70.2570">
    <property type="entry name" value="Elongation factor 4, C-terminal domain"/>
    <property type="match status" value="1"/>
</dbReference>
<evidence type="ECO:0000256" key="11">
    <source>
        <dbReference type="ARBA" id="ARBA00066744"/>
    </source>
</evidence>
<evidence type="ECO:0000256" key="8">
    <source>
        <dbReference type="ARBA" id="ARBA00050293"/>
    </source>
</evidence>
<dbReference type="PRINTS" id="PR00315">
    <property type="entry name" value="ELONGATNFCT"/>
</dbReference>
<dbReference type="PROSITE" id="PS00301">
    <property type="entry name" value="G_TR_1"/>
    <property type="match status" value="1"/>
</dbReference>
<dbReference type="InterPro" id="IPR027417">
    <property type="entry name" value="P-loop_NTPase"/>
</dbReference>
<name>G9A620_SINF1</name>
<dbReference type="PANTHER" id="PTHR43512">
    <property type="entry name" value="TRANSLATION FACTOR GUF1-RELATED"/>
    <property type="match status" value="1"/>
</dbReference>
<feature type="region of interest" description="Disordered" evidence="13">
    <location>
        <begin position="26"/>
        <end position="45"/>
    </location>
</feature>
<dbReference type="GO" id="GO:0097216">
    <property type="term" value="F:guanosine tetraphosphate binding"/>
    <property type="evidence" value="ECO:0007669"/>
    <property type="project" value="UniProtKB-ARBA"/>
</dbReference>
<dbReference type="PATRIC" id="fig|380.5.peg.4061"/>
<keyword evidence="5 12" id="KW-0648">Protein biosynthesis</keyword>
<dbReference type="Proteomes" id="UP000007735">
    <property type="component" value="Chromosome"/>
</dbReference>
<keyword evidence="3 12" id="KW-0547">Nucleotide-binding</keyword>
<sequence length="676" mass="74896">MRPSCWFGCACVSACRRSSARPSNSEARKCRTLGRSPRPKRRRNSRIYSERSLHFPLCAARSRCYMRPMSTPSSKTPLSHIRNFSIVAHIDHGKSTLADRLIQSTGGLAEREMSEQVLDSMDIERERGITIKAQTVRLHYKANDGDTYVLNLIDTPGHVDFAYEVSRSLSACEGSLLVVDASQGVEAQTLANVYQAIDNNHEIVTVLNKIDLPAAEPDRIKEQIEEVIGIDASDAVLISAKTGLGIPDVLEAIVHKLPAPKSPGGDAAPLKALLVDSWYDAYLGVMVLVRVIDGTLKKGMTIRMMGTDAKYQVERVGVLTPKMVAMDSLGPGEIGFITASIKEVADTRVGDTITEDKRPTAKALPGFKPAQPVVFCGLFPVDAADFEDLRSAMGKLRLNDASFSFEMESSAALGFGFRCGFLGLLHLEIIQERLEREFDLDLIATAPSVVYKLFMNDGSERELHNPADMPDVVKIAEIHEPWIRATILTPDDYLGGILKLCQDRRGIQVELTYVGSRAMLTYDLPLNEVVFDFYDRLKSISKGYASFDYQITDHREGNLVKMSILVNGEPVDALSMMVHRMAAEKRGREMCEKLKELIPKHMFKIPIQAAIGGNVIARETISALRKDVTAKCYGGDATRKRKLLEKQKAGKKRMRQFGKVEIPQEAFIAALKMGDE</sequence>
<keyword evidence="12" id="KW-0997">Cell inner membrane</keyword>
<evidence type="ECO:0000256" key="2">
    <source>
        <dbReference type="ARBA" id="ARBA00022475"/>
    </source>
</evidence>
<evidence type="ECO:0000256" key="3">
    <source>
        <dbReference type="ARBA" id="ARBA00022741"/>
    </source>
</evidence>
<evidence type="ECO:0000256" key="6">
    <source>
        <dbReference type="ARBA" id="ARBA00023134"/>
    </source>
</evidence>